<comment type="caution">
    <text evidence="2">The sequence shown here is derived from an EMBL/GenBank/DDBJ whole genome shotgun (WGS) entry which is preliminary data.</text>
</comment>
<organism evidence="2">
    <name type="scientific">Sesamum calycinum</name>
    <dbReference type="NCBI Taxonomy" id="2727403"/>
    <lineage>
        <taxon>Eukaryota</taxon>
        <taxon>Viridiplantae</taxon>
        <taxon>Streptophyta</taxon>
        <taxon>Embryophyta</taxon>
        <taxon>Tracheophyta</taxon>
        <taxon>Spermatophyta</taxon>
        <taxon>Magnoliopsida</taxon>
        <taxon>eudicotyledons</taxon>
        <taxon>Gunneridae</taxon>
        <taxon>Pentapetalae</taxon>
        <taxon>asterids</taxon>
        <taxon>lamiids</taxon>
        <taxon>Lamiales</taxon>
        <taxon>Pedaliaceae</taxon>
        <taxon>Sesamum</taxon>
    </lineage>
</organism>
<feature type="domain" description="Reverse transcriptase Ty1/copia-type" evidence="1">
    <location>
        <begin position="49"/>
        <end position="116"/>
    </location>
</feature>
<dbReference type="InterPro" id="IPR013103">
    <property type="entry name" value="RVT_2"/>
</dbReference>
<gene>
    <name evidence="2" type="ORF">Scaly_2651200</name>
</gene>
<name>A0AAW2J8L4_9LAMI</name>
<dbReference type="EMBL" id="JACGWM010001603">
    <property type="protein sequence ID" value="KAL0291059.1"/>
    <property type="molecule type" value="Genomic_DNA"/>
</dbReference>
<dbReference type="AlphaFoldDB" id="A0AAW2J8L4"/>
<protein>
    <recommendedName>
        <fullName evidence="1">Reverse transcriptase Ty1/copia-type domain-containing protein</fullName>
    </recommendedName>
</protein>
<evidence type="ECO:0000259" key="1">
    <source>
        <dbReference type="Pfam" id="PF07727"/>
    </source>
</evidence>
<dbReference type="Pfam" id="PF07727">
    <property type="entry name" value="RVT_2"/>
    <property type="match status" value="1"/>
</dbReference>
<sequence length="198" mass="22461">MGQSISFNLALASGVYSSDSPNGCKKPFLYGELKEEIYMDQPEGFVAHESNLDIITEIKLFFKNKFEMKDMGDVNVILNIKLIRSTDEIAISQSHYVDKIIEKFGYQNNRIAKTPYDPFVALFENVNGVSVAQLRGALDRVVRYLKSTVSLAIHYDRSPTVLEGYSDVKWIVKHSGSNVYSRYVFILGRRAVSWKSAK</sequence>
<reference evidence="2" key="1">
    <citation type="submission" date="2020-06" db="EMBL/GenBank/DDBJ databases">
        <authorList>
            <person name="Li T."/>
            <person name="Hu X."/>
            <person name="Zhang T."/>
            <person name="Song X."/>
            <person name="Zhang H."/>
            <person name="Dai N."/>
            <person name="Sheng W."/>
            <person name="Hou X."/>
            <person name="Wei L."/>
        </authorList>
    </citation>
    <scope>NUCLEOTIDE SEQUENCE</scope>
    <source>
        <strain evidence="2">KEN8</strain>
        <tissue evidence="2">Leaf</tissue>
    </source>
</reference>
<reference evidence="2" key="2">
    <citation type="journal article" date="2024" name="Plant">
        <title>Genomic evolution and insights into agronomic trait innovations of Sesamum species.</title>
        <authorList>
            <person name="Miao H."/>
            <person name="Wang L."/>
            <person name="Qu L."/>
            <person name="Liu H."/>
            <person name="Sun Y."/>
            <person name="Le M."/>
            <person name="Wang Q."/>
            <person name="Wei S."/>
            <person name="Zheng Y."/>
            <person name="Lin W."/>
            <person name="Duan Y."/>
            <person name="Cao H."/>
            <person name="Xiong S."/>
            <person name="Wang X."/>
            <person name="Wei L."/>
            <person name="Li C."/>
            <person name="Ma Q."/>
            <person name="Ju M."/>
            <person name="Zhao R."/>
            <person name="Li G."/>
            <person name="Mu C."/>
            <person name="Tian Q."/>
            <person name="Mei H."/>
            <person name="Zhang T."/>
            <person name="Gao T."/>
            <person name="Zhang H."/>
        </authorList>
    </citation>
    <scope>NUCLEOTIDE SEQUENCE</scope>
    <source>
        <strain evidence="2">KEN8</strain>
    </source>
</reference>
<accession>A0AAW2J8L4</accession>
<evidence type="ECO:0000313" key="2">
    <source>
        <dbReference type="EMBL" id="KAL0291059.1"/>
    </source>
</evidence>
<proteinExistence type="predicted"/>